<dbReference type="Proteomes" id="UP000683925">
    <property type="component" value="Unassembled WGS sequence"/>
</dbReference>
<organism evidence="1 2">
    <name type="scientific">Paramecium octaurelia</name>
    <dbReference type="NCBI Taxonomy" id="43137"/>
    <lineage>
        <taxon>Eukaryota</taxon>
        <taxon>Sar</taxon>
        <taxon>Alveolata</taxon>
        <taxon>Ciliophora</taxon>
        <taxon>Intramacronucleata</taxon>
        <taxon>Oligohymenophorea</taxon>
        <taxon>Peniculida</taxon>
        <taxon>Parameciidae</taxon>
        <taxon>Paramecium</taxon>
    </lineage>
</organism>
<evidence type="ECO:0000313" key="1">
    <source>
        <dbReference type="EMBL" id="CAD8180146.1"/>
    </source>
</evidence>
<dbReference type="AlphaFoldDB" id="A0A8S1W1U2"/>
<accession>A0A8S1W1U2</accession>
<proteinExistence type="predicted"/>
<evidence type="ECO:0000313" key="2">
    <source>
        <dbReference type="Proteomes" id="UP000683925"/>
    </source>
</evidence>
<keyword evidence="2" id="KW-1185">Reference proteome</keyword>
<name>A0A8S1W1U2_PAROT</name>
<comment type="caution">
    <text evidence="1">The sequence shown here is derived from an EMBL/GenBank/DDBJ whole genome shotgun (WGS) entry which is preliminary data.</text>
</comment>
<protein>
    <recommendedName>
        <fullName evidence="3">Ubiquitin-like domain-containing protein</fullName>
    </recommendedName>
</protein>
<dbReference type="OrthoDB" id="303972at2759"/>
<sequence>MIRITIPKINSYFQLQVEEGTLVSEILELIQDQINTDKNIKYWTCYSFTQQKVLNHQEIIQTFQDEELYVYFEFKNNFSDIQEQKQVTSNSVLSTDRHSLRQSIDRQASQQSFNIDMKIIVLDGLKQEIEMDGETSVKELFEFLAKENNIDQKKIFNWSCFSETRNKQLNLEEKIGFTKDEIFQIKTNKLQHTQSSKDINSQKAIIFDKTLENISLFEIQLNKQFSKTITLIILVHDNSCIRKLTAMFDILEKIEKIAEEVLRFCSLTYQYVSVDIFINDKQFNNPDKRSQTIQEANLNRDSKIIAKIRWID</sequence>
<dbReference type="OMA" id="HDNSCIR"/>
<reference evidence="1" key="1">
    <citation type="submission" date="2021-01" db="EMBL/GenBank/DDBJ databases">
        <authorList>
            <consortium name="Genoscope - CEA"/>
            <person name="William W."/>
        </authorList>
    </citation>
    <scope>NUCLEOTIDE SEQUENCE</scope>
</reference>
<evidence type="ECO:0008006" key="3">
    <source>
        <dbReference type="Google" id="ProtNLM"/>
    </source>
</evidence>
<gene>
    <name evidence="1" type="ORF">POCTA_138.1.T0740168</name>
</gene>
<dbReference type="EMBL" id="CAJJDP010000073">
    <property type="protein sequence ID" value="CAD8180146.1"/>
    <property type="molecule type" value="Genomic_DNA"/>
</dbReference>